<dbReference type="EMBL" id="ATMR01000060">
    <property type="protein sequence ID" value="EPR73971.1"/>
    <property type="molecule type" value="Genomic_DNA"/>
</dbReference>
<protein>
    <recommendedName>
        <fullName evidence="4">50S ribosomal protein L27</fullName>
    </recommendedName>
</protein>
<name>S7VV51_9FLAO</name>
<evidence type="ECO:0000256" key="1">
    <source>
        <dbReference type="SAM" id="Phobius"/>
    </source>
</evidence>
<feature type="transmembrane region" description="Helical" evidence="1">
    <location>
        <begin position="55"/>
        <end position="75"/>
    </location>
</feature>
<feature type="transmembrane region" description="Helical" evidence="1">
    <location>
        <begin position="23"/>
        <end position="43"/>
    </location>
</feature>
<accession>S7VV51</accession>
<keyword evidence="1" id="KW-1133">Transmembrane helix</keyword>
<organism evidence="2 3">
    <name type="scientific">Winogradskyella psychrotolerans RS-3</name>
    <dbReference type="NCBI Taxonomy" id="641526"/>
    <lineage>
        <taxon>Bacteria</taxon>
        <taxon>Pseudomonadati</taxon>
        <taxon>Bacteroidota</taxon>
        <taxon>Flavobacteriia</taxon>
        <taxon>Flavobacteriales</taxon>
        <taxon>Flavobacteriaceae</taxon>
        <taxon>Winogradskyella</taxon>
    </lineage>
</organism>
<evidence type="ECO:0000313" key="3">
    <source>
        <dbReference type="Proteomes" id="UP000014962"/>
    </source>
</evidence>
<gene>
    <name evidence="2" type="ORF">ADIWIN_0931</name>
</gene>
<sequence length="157" mass="18181">MCIFTILKLFLIMETVQFIHSKWAYLVLLVLVLATFNALIKFFGDKEFDAKDFRISLFALITMHIQLLIGIILYFTKDYFSVIEQVGGMGEVMKNSGLRKLIIEHPFAMIIAVALVTIGYSKHKKKLTSKPKFKLLAIYYTLALACVLYMIPWNLWF</sequence>
<dbReference type="STRING" id="641526.ADIWIN_0931"/>
<dbReference type="Proteomes" id="UP000014962">
    <property type="component" value="Unassembled WGS sequence"/>
</dbReference>
<keyword evidence="3" id="KW-1185">Reference proteome</keyword>
<comment type="caution">
    <text evidence="2">The sequence shown here is derived from an EMBL/GenBank/DDBJ whole genome shotgun (WGS) entry which is preliminary data.</text>
</comment>
<feature type="transmembrane region" description="Helical" evidence="1">
    <location>
        <begin position="133"/>
        <end position="151"/>
    </location>
</feature>
<dbReference type="AlphaFoldDB" id="S7VV51"/>
<keyword evidence="1" id="KW-0472">Membrane</keyword>
<feature type="transmembrane region" description="Helical" evidence="1">
    <location>
        <begin position="102"/>
        <end position="121"/>
    </location>
</feature>
<dbReference type="eggNOG" id="ENOG502ZXYX">
    <property type="taxonomic scope" value="Bacteria"/>
</dbReference>
<dbReference type="PATRIC" id="fig|641526.4.peg.922"/>
<evidence type="ECO:0000313" key="2">
    <source>
        <dbReference type="EMBL" id="EPR73971.1"/>
    </source>
</evidence>
<proteinExistence type="predicted"/>
<evidence type="ECO:0008006" key="4">
    <source>
        <dbReference type="Google" id="ProtNLM"/>
    </source>
</evidence>
<reference evidence="2 3" key="1">
    <citation type="journal article" date="2013" name="Genome Announc.">
        <title>Draft Genome Sequence of Winogradskyella psychrotolerans RS-3T, Isolated from the Marine Transect of Kongsfjorden, Ny-Alesund, Svalbard, Arctic Ocean.</title>
        <authorList>
            <person name="Kumar Pinnaka A."/>
            <person name="Ara S."/>
            <person name="Singh A."/>
            <person name="Shivaji S."/>
        </authorList>
    </citation>
    <scope>NUCLEOTIDE SEQUENCE [LARGE SCALE GENOMIC DNA]</scope>
    <source>
        <strain evidence="2 3">RS-3</strain>
    </source>
</reference>
<keyword evidence="1" id="KW-0812">Transmembrane</keyword>